<keyword evidence="2" id="KW-1133">Transmembrane helix</keyword>
<feature type="compositionally biased region" description="Basic and acidic residues" evidence="1">
    <location>
        <begin position="1"/>
        <end position="24"/>
    </location>
</feature>
<dbReference type="EMBL" id="LT576035">
    <property type="protein sequence ID" value="SBN39924.1"/>
    <property type="molecule type" value="Genomic_DNA"/>
</dbReference>
<sequence>MTQGTPRDHDPRHRRRDDETDVERTMQLPPVGGRDPSNDDAEPTVYIPAPNEPTVNLPSDEPTRPFSGPVNGYPADPTVSLPSDEPTRPFSGPVNGYPADPTVSLPSDEPTRPFSGPVNGYPADPTVSLPSDDPTRPFSGPVNGQPADPTVPLSAAGYPGDPYRSGYRDDPYSEGYRASSSQGGPEPTKVLPGVEAGAGYGGAQYSDRGNYSGRGGYPSGPDYPGPPNYPGTGYQEPTGPEPQGNGGSNKTGRRIVWVLLVILALVVGTVVGAVGLGGSSSPSPTVTATTTTTNTVTAPPVTTTTTAPGPTVTVTGGNPIGSAWSQATSQVGSTKVGGICLDEGSTGTASDGTAVTCRKADGEFLPHWQAQ</sequence>
<keyword evidence="2" id="KW-0472">Membrane</keyword>
<feature type="region of interest" description="Disordered" evidence="1">
    <location>
        <begin position="1"/>
        <end position="249"/>
    </location>
</feature>
<keyword evidence="2" id="KW-0812">Transmembrane</keyword>
<feature type="region of interest" description="Disordered" evidence="1">
    <location>
        <begin position="276"/>
        <end position="311"/>
    </location>
</feature>
<name>A0A2C7AY63_9ACTN</name>
<reference evidence="3" key="1">
    <citation type="submission" date="2016-05" db="EMBL/GenBank/DDBJ databases">
        <authorList>
            <person name="Lavstsen T."/>
            <person name="Jespersen J.S."/>
        </authorList>
    </citation>
    <scope>NUCLEOTIDE SEQUENCE</scope>
    <source>
        <strain evidence="3">PFRJS10</strain>
    </source>
</reference>
<feature type="transmembrane region" description="Helical" evidence="2">
    <location>
        <begin position="255"/>
        <end position="276"/>
    </location>
</feature>
<evidence type="ECO:0000313" key="3">
    <source>
        <dbReference type="EMBL" id="SBN39924.1"/>
    </source>
</evidence>
<gene>
    <name evidence="3" type="ORF">PFR_JS10_2281</name>
</gene>
<evidence type="ECO:0000256" key="1">
    <source>
        <dbReference type="SAM" id="MobiDB-lite"/>
    </source>
</evidence>
<protein>
    <submittedName>
        <fullName evidence="3">Uncharacterized protein</fullName>
    </submittedName>
</protein>
<accession>A0A2C7AY63</accession>
<organism evidence="3">
    <name type="scientific">Propionibacterium freudenreichii</name>
    <dbReference type="NCBI Taxonomy" id="1744"/>
    <lineage>
        <taxon>Bacteria</taxon>
        <taxon>Bacillati</taxon>
        <taxon>Actinomycetota</taxon>
        <taxon>Actinomycetes</taxon>
        <taxon>Propionibacteriales</taxon>
        <taxon>Propionibacteriaceae</taxon>
        <taxon>Propionibacterium</taxon>
    </lineage>
</organism>
<proteinExistence type="predicted"/>
<dbReference type="AlphaFoldDB" id="A0A2C7AY63"/>
<evidence type="ECO:0000256" key="2">
    <source>
        <dbReference type="SAM" id="Phobius"/>
    </source>
</evidence>